<feature type="transmembrane region" description="Helical" evidence="1">
    <location>
        <begin position="267"/>
        <end position="287"/>
    </location>
</feature>
<keyword evidence="1" id="KW-1133">Transmembrane helix</keyword>
<sequence length="323" mass="34439">MRRLLPVSGVWTLLVLAPWIGEYLLGNIPLELLPALPFLLPMYGGGALLIREVTRRTGRGWPTVLLLGGAYGLIEAGLVDQSMFNADFEQTLFLARHTYVEALGLDVSNTLSFVFGHAVYSIATAVAFAEYLAPPALRREPWLGPVGLAVTVVLYLLGCLIIYSDQVDEYGFVASAGQRAWTVVGALALVVLAFVPLRVLGVRREQAGWLPSPIALGGGCFAALGVTFARPESWAGVALGGVLPVVVVGWLLVRWSTHPGWTVGHEHAVAVAALLTYAWGGFVLTGLVRPDDVLAWVGNALFAVLAAGLAVVSRRRVVSVPPN</sequence>
<evidence type="ECO:0000313" key="2">
    <source>
        <dbReference type="EMBL" id="MFI7586637.1"/>
    </source>
</evidence>
<dbReference type="RefSeq" id="WP_398276632.1">
    <property type="nucleotide sequence ID" value="NZ_JBITLV010000001.1"/>
</dbReference>
<evidence type="ECO:0000256" key="1">
    <source>
        <dbReference type="SAM" id="Phobius"/>
    </source>
</evidence>
<keyword evidence="1" id="KW-0472">Membrane</keyword>
<comment type="caution">
    <text evidence="2">The sequence shown here is derived from an EMBL/GenBank/DDBJ whole genome shotgun (WGS) entry which is preliminary data.</text>
</comment>
<feature type="transmembrane region" description="Helical" evidence="1">
    <location>
        <begin position="293"/>
        <end position="312"/>
    </location>
</feature>
<proteinExistence type="predicted"/>
<keyword evidence="3" id="KW-1185">Reference proteome</keyword>
<feature type="transmembrane region" description="Helical" evidence="1">
    <location>
        <begin position="183"/>
        <end position="201"/>
    </location>
</feature>
<organism evidence="2 3">
    <name type="scientific">Spongisporangium articulatum</name>
    <dbReference type="NCBI Taxonomy" id="3362603"/>
    <lineage>
        <taxon>Bacteria</taxon>
        <taxon>Bacillati</taxon>
        <taxon>Actinomycetota</taxon>
        <taxon>Actinomycetes</taxon>
        <taxon>Kineosporiales</taxon>
        <taxon>Kineosporiaceae</taxon>
        <taxon>Spongisporangium</taxon>
    </lineage>
</organism>
<feature type="transmembrane region" description="Helical" evidence="1">
    <location>
        <begin position="208"/>
        <end position="228"/>
    </location>
</feature>
<protein>
    <submittedName>
        <fullName evidence="2">Uncharacterized protein</fullName>
    </submittedName>
</protein>
<accession>A0ABW8ALY4</accession>
<feature type="transmembrane region" description="Helical" evidence="1">
    <location>
        <begin position="7"/>
        <end position="26"/>
    </location>
</feature>
<feature type="transmembrane region" description="Helical" evidence="1">
    <location>
        <begin position="32"/>
        <end position="50"/>
    </location>
</feature>
<keyword evidence="1" id="KW-0812">Transmembrane</keyword>
<dbReference type="EMBL" id="JBITLV010000001">
    <property type="protein sequence ID" value="MFI7586637.1"/>
    <property type="molecule type" value="Genomic_DNA"/>
</dbReference>
<feature type="transmembrane region" description="Helical" evidence="1">
    <location>
        <begin position="113"/>
        <end position="133"/>
    </location>
</feature>
<feature type="transmembrane region" description="Helical" evidence="1">
    <location>
        <begin position="62"/>
        <end position="79"/>
    </location>
</feature>
<feature type="transmembrane region" description="Helical" evidence="1">
    <location>
        <begin position="234"/>
        <end position="255"/>
    </location>
</feature>
<feature type="transmembrane region" description="Helical" evidence="1">
    <location>
        <begin position="142"/>
        <end position="163"/>
    </location>
</feature>
<evidence type="ECO:0000313" key="3">
    <source>
        <dbReference type="Proteomes" id="UP001612915"/>
    </source>
</evidence>
<reference evidence="2 3" key="1">
    <citation type="submission" date="2024-10" db="EMBL/GenBank/DDBJ databases">
        <title>The Natural Products Discovery Center: Release of the First 8490 Sequenced Strains for Exploring Actinobacteria Biosynthetic Diversity.</title>
        <authorList>
            <person name="Kalkreuter E."/>
            <person name="Kautsar S.A."/>
            <person name="Yang D."/>
            <person name="Bader C.D."/>
            <person name="Teijaro C.N."/>
            <person name="Fluegel L."/>
            <person name="Davis C.M."/>
            <person name="Simpson J.R."/>
            <person name="Lauterbach L."/>
            <person name="Steele A.D."/>
            <person name="Gui C."/>
            <person name="Meng S."/>
            <person name="Li G."/>
            <person name="Viehrig K."/>
            <person name="Ye F."/>
            <person name="Su P."/>
            <person name="Kiefer A.F."/>
            <person name="Nichols A."/>
            <person name="Cepeda A.J."/>
            <person name="Yan W."/>
            <person name="Fan B."/>
            <person name="Jiang Y."/>
            <person name="Adhikari A."/>
            <person name="Zheng C.-J."/>
            <person name="Schuster L."/>
            <person name="Cowan T.M."/>
            <person name="Smanski M.J."/>
            <person name="Chevrette M.G."/>
            <person name="De Carvalho L.P.S."/>
            <person name="Shen B."/>
        </authorList>
    </citation>
    <scope>NUCLEOTIDE SEQUENCE [LARGE SCALE GENOMIC DNA]</scope>
    <source>
        <strain evidence="2 3">NPDC049639</strain>
    </source>
</reference>
<gene>
    <name evidence="2" type="ORF">ACIB24_06130</name>
</gene>
<name>A0ABW8ALY4_9ACTN</name>
<dbReference type="Proteomes" id="UP001612915">
    <property type="component" value="Unassembled WGS sequence"/>
</dbReference>